<comment type="caution">
    <text evidence="1">The sequence shown here is derived from an EMBL/GenBank/DDBJ whole genome shotgun (WGS) entry which is preliminary data.</text>
</comment>
<name>A0A1R1XDA8_9FUNG</name>
<reference evidence="1 2" key="1">
    <citation type="submission" date="2017-01" db="EMBL/GenBank/DDBJ databases">
        <authorList>
            <person name="Mah S.A."/>
            <person name="Swanson W.J."/>
            <person name="Moy G.W."/>
            <person name="Vacquier V.D."/>
        </authorList>
    </citation>
    <scope>NUCLEOTIDE SEQUENCE [LARGE SCALE GENOMIC DNA]</scope>
    <source>
        <strain evidence="1 2">GSMNP</strain>
    </source>
</reference>
<sequence length="512" mass="57238">MFKGFKLSTILHNKEVSSTEIPEKVNINITANKSTGLTLKNFKGRYRKSLMSRSSAILESFGRAFNISSKNKGGIKIEELNGGIKSHSISGAICRSILQPSIGTAKTSNINEIHGSNASITLSSLEETENQERSYDFNNSSTFEIDVKSFPRSTSRRFQLDEIVGHREIAVSIESETQIQKSDFNGEKKAIGIHGSNINSEGVIAENCEGIIRESQNIKTEFPLSKEGYTDASIDEAKCSASIINDCGYETDLLNHSGRVVAVEGIDHISGVNEDELDLQGEESQSEPTEVEFTEENSDVEANRQQEQIYSIEEVLHETRVENLRSVQVEIEDEGYVIDEEVQIGGRAQRNRNFRVIESDFVNSSSLSSGEELEIQTRESNPSREFYHITSQHNRITNPEHILNQDFNGYGETSGFGRQVYINRDGENIQPAINRVAYPNAYGDSNDTSALTPEHIISQFDRILRPSQHSELRQSRGDFLERLYNSTFEQSTSAFSVPVTYASVNSDISRRS</sequence>
<proteinExistence type="predicted"/>
<dbReference type="EMBL" id="LSSN01003899">
    <property type="protein sequence ID" value="OMJ12588.1"/>
    <property type="molecule type" value="Genomic_DNA"/>
</dbReference>
<gene>
    <name evidence="1" type="ORF">AYI70_g9012</name>
</gene>
<protein>
    <submittedName>
        <fullName evidence="1">Uncharacterized protein</fullName>
    </submittedName>
</protein>
<accession>A0A1R1XDA8</accession>
<dbReference type="AlphaFoldDB" id="A0A1R1XDA8"/>
<evidence type="ECO:0000313" key="2">
    <source>
        <dbReference type="Proteomes" id="UP000187283"/>
    </source>
</evidence>
<dbReference type="Proteomes" id="UP000187283">
    <property type="component" value="Unassembled WGS sequence"/>
</dbReference>
<keyword evidence="2" id="KW-1185">Reference proteome</keyword>
<evidence type="ECO:0000313" key="1">
    <source>
        <dbReference type="EMBL" id="OMJ12588.1"/>
    </source>
</evidence>
<organism evidence="1 2">
    <name type="scientific">Smittium culicis</name>
    <dbReference type="NCBI Taxonomy" id="133412"/>
    <lineage>
        <taxon>Eukaryota</taxon>
        <taxon>Fungi</taxon>
        <taxon>Fungi incertae sedis</taxon>
        <taxon>Zoopagomycota</taxon>
        <taxon>Kickxellomycotina</taxon>
        <taxon>Harpellomycetes</taxon>
        <taxon>Harpellales</taxon>
        <taxon>Legeriomycetaceae</taxon>
        <taxon>Smittium</taxon>
    </lineage>
</organism>
<dbReference type="OrthoDB" id="5647475at2759"/>